<evidence type="ECO:0000313" key="4">
    <source>
        <dbReference type="Proteomes" id="UP000035996"/>
    </source>
</evidence>
<dbReference type="AlphaFoldDB" id="A0A0J6CZX4"/>
<dbReference type="OrthoDB" id="2969743at2"/>
<organism evidence="3 4">
    <name type="scientific">Guptibacillus hwajinpoensis</name>
    <dbReference type="NCBI Taxonomy" id="208199"/>
    <lineage>
        <taxon>Bacteria</taxon>
        <taxon>Bacillati</taxon>
        <taxon>Bacillota</taxon>
        <taxon>Bacilli</taxon>
        <taxon>Bacillales</taxon>
        <taxon>Guptibacillaceae</taxon>
        <taxon>Guptibacillus</taxon>
    </lineage>
</organism>
<dbReference type="CDD" id="cd00093">
    <property type="entry name" value="HTH_XRE"/>
    <property type="match status" value="1"/>
</dbReference>
<dbReference type="STRING" id="157733.AB986_04890"/>
<dbReference type="GO" id="GO:0003677">
    <property type="term" value="F:DNA binding"/>
    <property type="evidence" value="ECO:0007669"/>
    <property type="project" value="InterPro"/>
</dbReference>
<sequence length="173" mass="19578">MLNGRSASEVRSARKETGMTQLALSMDLHTSREAVSKQENGEYRVQPDMVKYFAESHNNPFVGMTAAAEYTGWGSGRLDGDDIDLHRSSVKCKAQEELQEALIAINKTNLVNHPRKVEPFQFNDVKESVIQAMDAIIALNHYIAVICKEYSISWAEMWLTHRKKLISRGYMKG</sequence>
<feature type="compositionally biased region" description="Basic and acidic residues" evidence="1">
    <location>
        <begin position="29"/>
        <end position="40"/>
    </location>
</feature>
<feature type="region of interest" description="Disordered" evidence="1">
    <location>
        <begin position="1"/>
        <end position="40"/>
    </location>
</feature>
<dbReference type="Gene3D" id="1.10.260.40">
    <property type="entry name" value="lambda repressor-like DNA-binding domains"/>
    <property type="match status" value="1"/>
</dbReference>
<feature type="domain" description="HTH cro/C1-type" evidence="2">
    <location>
        <begin position="10"/>
        <end position="51"/>
    </location>
</feature>
<comment type="caution">
    <text evidence="3">The sequence shown here is derived from an EMBL/GenBank/DDBJ whole genome shotgun (WGS) entry which is preliminary data.</text>
</comment>
<evidence type="ECO:0000259" key="2">
    <source>
        <dbReference type="PROSITE" id="PS50943"/>
    </source>
</evidence>
<evidence type="ECO:0000313" key="3">
    <source>
        <dbReference type="EMBL" id="KMM38615.1"/>
    </source>
</evidence>
<evidence type="ECO:0000256" key="1">
    <source>
        <dbReference type="SAM" id="MobiDB-lite"/>
    </source>
</evidence>
<reference evidence="3" key="1">
    <citation type="submission" date="2015-06" db="EMBL/GenBank/DDBJ databases">
        <authorList>
            <person name="Liu B."/>
            <person name="Wang J."/>
            <person name="Zhu Y."/>
            <person name="Liu G."/>
            <person name="Chen Q."/>
            <person name="Zheng C."/>
            <person name="Che J."/>
            <person name="Ge C."/>
            <person name="Shi H."/>
            <person name="Pan Z."/>
            <person name="Liu X."/>
        </authorList>
    </citation>
    <scope>NUCLEOTIDE SEQUENCE [LARGE SCALE GENOMIC DNA]</scope>
    <source>
        <strain evidence="3">DSM 16346</strain>
    </source>
</reference>
<name>A0A0J6CZX4_9BACL</name>
<dbReference type="EMBL" id="LELK01000001">
    <property type="protein sequence ID" value="KMM38615.1"/>
    <property type="molecule type" value="Genomic_DNA"/>
</dbReference>
<gene>
    <name evidence="3" type="ORF">AB986_04890</name>
</gene>
<dbReference type="InterPro" id="IPR001387">
    <property type="entry name" value="Cro/C1-type_HTH"/>
</dbReference>
<protein>
    <submittedName>
        <fullName evidence="3">Helix-turn-helix domain-containing protein</fullName>
    </submittedName>
</protein>
<proteinExistence type="predicted"/>
<dbReference type="RefSeq" id="WP_048309732.1">
    <property type="nucleotide sequence ID" value="NZ_CP119526.1"/>
</dbReference>
<dbReference type="InterPro" id="IPR010982">
    <property type="entry name" value="Lambda_DNA-bd_dom_sf"/>
</dbReference>
<dbReference type="PROSITE" id="PS50943">
    <property type="entry name" value="HTH_CROC1"/>
    <property type="match status" value="1"/>
</dbReference>
<accession>A0A0J6CZX4</accession>
<dbReference type="Proteomes" id="UP000035996">
    <property type="component" value="Unassembled WGS sequence"/>
</dbReference>
<keyword evidence="4" id="KW-1185">Reference proteome</keyword>
<dbReference type="SUPFAM" id="SSF47413">
    <property type="entry name" value="lambda repressor-like DNA-binding domains"/>
    <property type="match status" value="1"/>
</dbReference>